<protein>
    <submittedName>
        <fullName evidence="1">Uncharacterized protein</fullName>
    </submittedName>
</protein>
<accession>A0A1G5JK64</accession>
<reference evidence="2" key="1">
    <citation type="submission" date="2016-10" db="EMBL/GenBank/DDBJ databases">
        <authorList>
            <person name="Varghese N."/>
            <person name="Submissions S."/>
        </authorList>
    </citation>
    <scope>NUCLEOTIDE SEQUENCE [LARGE SCALE GENOMIC DNA]</scope>
    <source>
        <strain evidence="2">BL9</strain>
    </source>
</reference>
<evidence type="ECO:0000313" key="2">
    <source>
        <dbReference type="Proteomes" id="UP000198538"/>
    </source>
</evidence>
<dbReference type="STRING" id="582692.SAMN05720606_11195"/>
<proteinExistence type="predicted"/>
<dbReference type="AlphaFoldDB" id="A0A1G5JK64"/>
<dbReference type="RefSeq" id="WP_090921957.1">
    <property type="nucleotide sequence ID" value="NZ_FMVM01000011.1"/>
</dbReference>
<dbReference type="EMBL" id="FMVM01000011">
    <property type="protein sequence ID" value="SCY88291.1"/>
    <property type="molecule type" value="Genomic_DNA"/>
</dbReference>
<keyword evidence="2" id="KW-1185">Reference proteome</keyword>
<sequence>MRTSTIETRLSTRYDELDPEQKGNKNTEFADIIIDGQSVFYRMRKKHDLVPCLGWGSDEYQLLLLDYFLLRKPHEFMYYRYPILVCPGCGDEECGYVSVKIDREDDIVIWKDFMLDDQKLQVGPFYFEWENYEHAILNTFRMAGI</sequence>
<gene>
    <name evidence="1" type="ORF">SAMN05720606_11195</name>
</gene>
<organism evidence="1 2">
    <name type="scientific">Paenibacillus polysaccharolyticus</name>
    <dbReference type="NCBI Taxonomy" id="582692"/>
    <lineage>
        <taxon>Bacteria</taxon>
        <taxon>Bacillati</taxon>
        <taxon>Bacillota</taxon>
        <taxon>Bacilli</taxon>
        <taxon>Bacillales</taxon>
        <taxon>Paenibacillaceae</taxon>
        <taxon>Paenibacillus</taxon>
    </lineage>
</organism>
<dbReference type="Proteomes" id="UP000198538">
    <property type="component" value="Unassembled WGS sequence"/>
</dbReference>
<evidence type="ECO:0000313" key="1">
    <source>
        <dbReference type="EMBL" id="SCY88291.1"/>
    </source>
</evidence>
<name>A0A1G5JK64_9BACL</name>